<dbReference type="PANTHER" id="PTHR33986:SF15">
    <property type="entry name" value="MITOCHONDRIAL FISSION PROTEIN ELM1"/>
    <property type="match status" value="1"/>
</dbReference>
<accession>A0A2C9CUW3</accession>
<proteinExistence type="predicted"/>
<dbReference type="RefSeq" id="WP_097929742.1">
    <property type="nucleotide sequence ID" value="NZ_OCTN01000003.1"/>
</dbReference>
<evidence type="ECO:0000313" key="2">
    <source>
        <dbReference type="Proteomes" id="UP000220034"/>
    </source>
</evidence>
<dbReference type="AlphaFoldDB" id="A0A2C9CUW3"/>
<name>A0A2C9CUW3_9RHOB</name>
<dbReference type="Proteomes" id="UP000220034">
    <property type="component" value="Unassembled WGS sequence"/>
</dbReference>
<keyword evidence="2" id="KW-1185">Reference proteome</keyword>
<dbReference type="PANTHER" id="PTHR33986">
    <property type="entry name" value="OS02G0535700 PROTEIN"/>
    <property type="match status" value="1"/>
</dbReference>
<organism evidence="1 2">
    <name type="scientific">Pontivivens marinum</name>
    <dbReference type="NCBI Taxonomy" id="1690039"/>
    <lineage>
        <taxon>Bacteria</taxon>
        <taxon>Pseudomonadati</taxon>
        <taxon>Pseudomonadota</taxon>
        <taxon>Alphaproteobacteria</taxon>
        <taxon>Rhodobacterales</taxon>
        <taxon>Paracoccaceae</taxon>
        <taxon>Pontivivens</taxon>
    </lineage>
</organism>
<dbReference type="OrthoDB" id="272235at2"/>
<dbReference type="InterPro" id="IPR009367">
    <property type="entry name" value="Elm1-like"/>
</dbReference>
<reference evidence="2" key="1">
    <citation type="submission" date="2017-09" db="EMBL/GenBank/DDBJ databases">
        <authorList>
            <person name="Varghese N."/>
            <person name="Submissions S."/>
        </authorList>
    </citation>
    <scope>NUCLEOTIDE SEQUENCE [LARGE SCALE GENOMIC DNA]</scope>
    <source>
        <strain evidence="2">C7</strain>
    </source>
</reference>
<evidence type="ECO:0008006" key="3">
    <source>
        <dbReference type="Google" id="ProtNLM"/>
    </source>
</evidence>
<protein>
    <recommendedName>
        <fullName evidence="3">Nucleoside-diphosphate sugar epimerase</fullName>
    </recommendedName>
</protein>
<evidence type="ECO:0000313" key="1">
    <source>
        <dbReference type="EMBL" id="SOH94189.1"/>
    </source>
</evidence>
<dbReference type="EMBL" id="OCTN01000003">
    <property type="protein sequence ID" value="SOH94189.1"/>
    <property type="molecule type" value="Genomic_DNA"/>
</dbReference>
<dbReference type="Pfam" id="PF06258">
    <property type="entry name" value="Mito_fiss_Elm1"/>
    <property type="match status" value="1"/>
</dbReference>
<sequence>MSRKSLNLAVVTDGRPGNRVQAEGLAQAIARLQAADMRIHDVDVNPFWQTLSLRLTGRGLGTAPDADIVIGAGRRGNLIAAQARRAGAKAIAILNPAVPLRWFDLVITPEHDGLRGDNVLTALGSMNTMSQQRIAEAAQGFTPLPAPALTILIGGPSKSADFNVQELIADITPFAGAGYHLFATPSRRTPDAAIDMLRASFPRMVIWDGAAPNPYPGWLHLAQAIMVTRDSVNMLSEAAATGIPLYVSGTGRVAEKFTRFHATLQARGITRPASNGPDHWEYTPLHEADRIAPVVLERLGL</sequence>
<gene>
    <name evidence="1" type="ORF">SAMN06273572_103218</name>
</gene>